<dbReference type="PANTHER" id="PTHR43135">
    <property type="entry name" value="ALPHA-D-RIBOSE 1-METHYLPHOSPHONATE 5-TRIPHOSPHATE DIPHOSPHATASE"/>
    <property type="match status" value="1"/>
</dbReference>
<keyword evidence="4" id="KW-0378">Hydrolase</keyword>
<dbReference type="Pfam" id="PF01979">
    <property type="entry name" value="Amidohydro_1"/>
    <property type="match status" value="2"/>
</dbReference>
<dbReference type="InterPro" id="IPR011059">
    <property type="entry name" value="Metal-dep_hydrolase_composite"/>
</dbReference>
<feature type="signal peptide" evidence="2">
    <location>
        <begin position="1"/>
        <end position="19"/>
    </location>
</feature>
<evidence type="ECO:0000259" key="3">
    <source>
        <dbReference type="Pfam" id="PF01979"/>
    </source>
</evidence>
<dbReference type="InterPro" id="IPR032466">
    <property type="entry name" value="Metal_Hydrolase"/>
</dbReference>
<feature type="domain" description="Amidohydrolase-related" evidence="3">
    <location>
        <begin position="855"/>
        <end position="938"/>
    </location>
</feature>
<feature type="region of interest" description="Disordered" evidence="1">
    <location>
        <begin position="978"/>
        <end position="998"/>
    </location>
</feature>
<organism evidence="4 5">
    <name type="scientific">Flavobacterium rhamnosiphilum</name>
    <dbReference type="NCBI Taxonomy" id="2541724"/>
    <lineage>
        <taxon>Bacteria</taxon>
        <taxon>Pseudomonadati</taxon>
        <taxon>Bacteroidota</taxon>
        <taxon>Flavobacteriia</taxon>
        <taxon>Flavobacteriales</taxon>
        <taxon>Flavobacteriaceae</taxon>
        <taxon>Flavobacterium</taxon>
    </lineage>
</organism>
<protein>
    <submittedName>
        <fullName evidence="4">Amidohydrolase</fullName>
    </submittedName>
</protein>
<evidence type="ECO:0000313" key="4">
    <source>
        <dbReference type="EMBL" id="TDE43438.1"/>
    </source>
</evidence>
<dbReference type="CDD" id="cd01309">
    <property type="entry name" value="Met_dep_hydrolase_C"/>
    <property type="match status" value="1"/>
</dbReference>
<proteinExistence type="predicted"/>
<feature type="chain" id="PRO_5020704720" evidence="2">
    <location>
        <begin position="20"/>
        <end position="998"/>
    </location>
</feature>
<accession>A0A4R5F669</accession>
<name>A0A4R5F669_9FLAO</name>
<evidence type="ECO:0000256" key="1">
    <source>
        <dbReference type="SAM" id="MobiDB-lite"/>
    </source>
</evidence>
<dbReference type="SUPFAM" id="SSF51338">
    <property type="entry name" value="Composite domain of metallo-dependent hydrolases"/>
    <property type="match status" value="2"/>
</dbReference>
<comment type="caution">
    <text evidence="4">The sequence shown here is derived from an EMBL/GenBank/DDBJ whole genome shotgun (WGS) entry which is preliminary data.</text>
</comment>
<dbReference type="PANTHER" id="PTHR43135:SF3">
    <property type="entry name" value="ALPHA-D-RIBOSE 1-METHYLPHOSPHONATE 5-TRIPHOSPHATE DIPHOSPHATASE"/>
    <property type="match status" value="1"/>
</dbReference>
<feature type="domain" description="Amidohydrolase-related" evidence="3">
    <location>
        <begin position="331"/>
        <end position="417"/>
    </location>
</feature>
<evidence type="ECO:0000313" key="5">
    <source>
        <dbReference type="Proteomes" id="UP000294814"/>
    </source>
</evidence>
<dbReference type="InterPro" id="IPR006680">
    <property type="entry name" value="Amidohydro-rel"/>
</dbReference>
<dbReference type="Gene3D" id="2.30.40.10">
    <property type="entry name" value="Urease, subunit C, domain 1"/>
    <property type="match status" value="1"/>
</dbReference>
<evidence type="ECO:0000256" key="2">
    <source>
        <dbReference type="SAM" id="SignalP"/>
    </source>
</evidence>
<gene>
    <name evidence="4" type="ORF">E0I26_10290</name>
</gene>
<dbReference type="GO" id="GO:0016810">
    <property type="term" value="F:hydrolase activity, acting on carbon-nitrogen (but not peptide) bonds"/>
    <property type="evidence" value="ECO:0007669"/>
    <property type="project" value="InterPro"/>
</dbReference>
<dbReference type="SUPFAM" id="SSF51556">
    <property type="entry name" value="Metallo-dependent hydrolases"/>
    <property type="match status" value="2"/>
</dbReference>
<feature type="compositionally biased region" description="Basic and acidic residues" evidence="1">
    <location>
        <begin position="982"/>
        <end position="998"/>
    </location>
</feature>
<keyword evidence="5" id="KW-1185">Reference proteome</keyword>
<dbReference type="Gene3D" id="3.20.20.140">
    <property type="entry name" value="Metal-dependent hydrolases"/>
    <property type="match status" value="2"/>
</dbReference>
<dbReference type="OrthoDB" id="9802793at2"/>
<dbReference type="EMBL" id="SMLG01000007">
    <property type="protein sequence ID" value="TDE43438.1"/>
    <property type="molecule type" value="Genomic_DNA"/>
</dbReference>
<dbReference type="AlphaFoldDB" id="A0A4R5F669"/>
<dbReference type="Proteomes" id="UP000294814">
    <property type="component" value="Unassembled WGS sequence"/>
</dbReference>
<dbReference type="RefSeq" id="WP_131916396.1">
    <property type="nucleotide sequence ID" value="NZ_SMLG01000007.1"/>
</dbReference>
<keyword evidence="2" id="KW-0732">Signal</keyword>
<dbReference type="InterPro" id="IPR051781">
    <property type="entry name" value="Metallo-dep_Hydrolase"/>
</dbReference>
<reference evidence="4 5" key="1">
    <citation type="submission" date="2019-03" db="EMBL/GenBank/DDBJ databases">
        <title>Novel species of Flavobacterium.</title>
        <authorList>
            <person name="Liu Q."/>
            <person name="Xin Y.-H."/>
        </authorList>
    </citation>
    <scope>NUCLEOTIDE SEQUENCE [LARGE SCALE GENOMIC DNA]</scope>
    <source>
        <strain evidence="4 5">LB3P52</strain>
    </source>
</reference>
<sequence>MKKILLLLYFSVLLPKTYAQEYFPNNESVQNRNTNFTAFTNAKIYVTPTQIIEKGTLLIQNGKVIGAGNNIAIPKNCMIINLDGKSIYPSFIDMYTSFGIEKPKGITSTERNPLYDTKRSGYYWNESIRSEVNGYESFKYDQTKAEELLKAGFGVVGTHVQDGIARGSGTLIALNNFDKSTQLLSDKVTNHFAFTKSATTNQAYPSSLMGMMALLRQMYLDLDWYKKGNATTKDLSLEALSNNEKLVQIFASEDKLNSLRAAKIAKEFGLNYVLKGNGNEFERIEEIKKTNSKFIIPINFPEAYDVSDPNQANQMELKDLRFWNQAPTNLKVLTDNGIVFALTTDKLKKLEDFRPNLLRAIKYGFDKTKALEALTTIPAAILGKSNEIGSLKTGSLANFVITSGEIFEEKTIFYENWVQGNKFVITDITIKDIRGDYDLSVANQQYKWKISGDITAPKSIITTIDSKKVSSKLTVSNNWISTVMKSMDSTKTTFSRLIGYIDDIQLLSGKAILFNGNEVKWSAVRTAPFIKPIDSLKLEKNNMIIPTTFPNVAYGNLKKPTTQTLLFKNATVWTNEKDGILEETDVLVKNGKIASIGKNISDASATIVDAKGKHLTSGIIDEHSHIAISNGVNEGGHNSSAEVTIQDVVNSEDINIYRDLAGGVTTSQLLHGSANPIGGRSAIVKWKWGASADEMLYKDQPGFIKFALGENVKQANWGITNPTRFPQTRMGVEQVFTDYFQRAKEYDVAWKNYNATGKKGKGKAPRVDLELQTLAEILNKERFISCHSYVQSEILMLMNVAEKFDFRVNTFTHILEGYKVADKMKEHGVGASTFSDWWAYKFEVNDAIPFNGPIMHNAGVVVAYNSDDAEMSRRLNQEAAKAVKYGNVSEEDAWKFVTLNPAKLLHIDDKVGSIKVGKDADIVLWNTNPLSIYAKAEKTLIEGVVYYDLQKDEEQRVAIAKERNELIGQLLQEKNKGMITQEPKKAEKKEYHCDTLEQ</sequence>